<keyword evidence="3" id="KW-0503">Monooxygenase</keyword>
<evidence type="ECO:0000313" key="6">
    <source>
        <dbReference type="Proteomes" id="UP000720189"/>
    </source>
</evidence>
<dbReference type="GeneID" id="70227586"/>
<comment type="caution">
    <text evidence="5">The sequence shown here is derived from an EMBL/GenBank/DDBJ whole genome shotgun (WGS) entry which is preliminary data.</text>
</comment>
<dbReference type="OrthoDB" id="16820at2759"/>
<evidence type="ECO:0008006" key="7">
    <source>
        <dbReference type="Google" id="ProtNLM"/>
    </source>
</evidence>
<dbReference type="PANTHER" id="PTHR13789">
    <property type="entry name" value="MONOOXYGENASE"/>
    <property type="match status" value="1"/>
</dbReference>
<evidence type="ECO:0000256" key="3">
    <source>
        <dbReference type="ARBA" id="ARBA00023033"/>
    </source>
</evidence>
<comment type="similarity">
    <text evidence="1">Belongs to the paxM FAD-dependent monooxygenase family.</text>
</comment>
<keyword evidence="6" id="KW-1185">Reference proteome</keyword>
<evidence type="ECO:0000256" key="4">
    <source>
        <dbReference type="SAM" id="SignalP"/>
    </source>
</evidence>
<proteinExistence type="inferred from homology"/>
<dbReference type="SUPFAM" id="SSF51905">
    <property type="entry name" value="FAD/NAD(P)-binding domain"/>
    <property type="match status" value="1"/>
</dbReference>
<evidence type="ECO:0000313" key="5">
    <source>
        <dbReference type="EMBL" id="KAH7255154.1"/>
    </source>
</evidence>
<feature type="chain" id="PRO_5040329221" description="FAD-binding domain-containing protein" evidence="4">
    <location>
        <begin position="19"/>
        <end position="296"/>
    </location>
</feature>
<dbReference type="GO" id="GO:0004497">
    <property type="term" value="F:monooxygenase activity"/>
    <property type="evidence" value="ECO:0007669"/>
    <property type="project" value="UniProtKB-KW"/>
</dbReference>
<reference evidence="5" key="1">
    <citation type="journal article" date="2021" name="Nat. Commun.">
        <title>Genetic determinants of endophytism in the Arabidopsis root mycobiome.</title>
        <authorList>
            <person name="Mesny F."/>
            <person name="Miyauchi S."/>
            <person name="Thiergart T."/>
            <person name="Pickel B."/>
            <person name="Atanasova L."/>
            <person name="Karlsson M."/>
            <person name="Huettel B."/>
            <person name="Barry K.W."/>
            <person name="Haridas S."/>
            <person name="Chen C."/>
            <person name="Bauer D."/>
            <person name="Andreopoulos W."/>
            <person name="Pangilinan J."/>
            <person name="LaButti K."/>
            <person name="Riley R."/>
            <person name="Lipzen A."/>
            <person name="Clum A."/>
            <person name="Drula E."/>
            <person name="Henrissat B."/>
            <person name="Kohler A."/>
            <person name="Grigoriev I.V."/>
            <person name="Martin F.M."/>
            <person name="Hacquard S."/>
        </authorList>
    </citation>
    <scope>NUCLEOTIDE SEQUENCE</scope>
    <source>
        <strain evidence="5">MPI-CAGE-AT-0023</strain>
    </source>
</reference>
<dbReference type="RefSeq" id="XP_046050723.1">
    <property type="nucleotide sequence ID" value="XM_046197632.1"/>
</dbReference>
<dbReference type="AlphaFoldDB" id="A0A9P9HCH9"/>
<gene>
    <name evidence="5" type="ORF">BKA55DRAFT_662394</name>
</gene>
<organism evidence="5 6">
    <name type="scientific">Fusarium redolens</name>
    <dbReference type="NCBI Taxonomy" id="48865"/>
    <lineage>
        <taxon>Eukaryota</taxon>
        <taxon>Fungi</taxon>
        <taxon>Dikarya</taxon>
        <taxon>Ascomycota</taxon>
        <taxon>Pezizomycotina</taxon>
        <taxon>Sordariomycetes</taxon>
        <taxon>Hypocreomycetidae</taxon>
        <taxon>Hypocreales</taxon>
        <taxon>Nectriaceae</taxon>
        <taxon>Fusarium</taxon>
        <taxon>Fusarium redolens species complex</taxon>
    </lineage>
</organism>
<name>A0A9P9HCH9_FUSRE</name>
<dbReference type="EMBL" id="JAGMUX010000006">
    <property type="protein sequence ID" value="KAH7255154.1"/>
    <property type="molecule type" value="Genomic_DNA"/>
</dbReference>
<accession>A0A9P9HCH9</accession>
<protein>
    <recommendedName>
        <fullName evidence="7">FAD-binding domain-containing protein</fullName>
    </recommendedName>
</protein>
<evidence type="ECO:0000256" key="1">
    <source>
        <dbReference type="ARBA" id="ARBA00007992"/>
    </source>
</evidence>
<evidence type="ECO:0000256" key="2">
    <source>
        <dbReference type="ARBA" id="ARBA00023002"/>
    </source>
</evidence>
<dbReference type="InterPro" id="IPR050493">
    <property type="entry name" value="FAD-dep_Monooxygenase_BioMet"/>
</dbReference>
<dbReference type="Proteomes" id="UP000720189">
    <property type="component" value="Unassembled WGS sequence"/>
</dbReference>
<sequence length="296" mass="32815">MPLNIVVIGAGLGGLAAALLVKQESPIHDVLVIESAPSLAEISAGLQLTPNATRLLVRWGLQPSLEKLASSPEEFLICRYNGPKMLENTLVININLAILQLTMDKGKKITRHLVIAADRLWSKTRSTILGRLSPPVTTSDLAGLECNAIYYLLRNNTMANIIFLVPNYLANNITKMLGNLFKIKEIFKKEYNKKAIVVFLGNAYYLLLLYMAQGAGSALKDSAALGILLSKRDINYLSDGLEQEARDKVAVSQLYDQKPGYPFYYWIDPGAQDFVYGYDVIAEVPTGVFKRFESRQ</sequence>
<keyword evidence="4" id="KW-0732">Signal</keyword>
<dbReference type="Gene3D" id="3.50.50.60">
    <property type="entry name" value="FAD/NAD(P)-binding domain"/>
    <property type="match status" value="1"/>
</dbReference>
<keyword evidence="2" id="KW-0560">Oxidoreductase</keyword>
<dbReference type="InterPro" id="IPR036188">
    <property type="entry name" value="FAD/NAD-bd_sf"/>
</dbReference>
<dbReference type="PANTHER" id="PTHR13789:SF147">
    <property type="entry name" value="PUTATIVE (AFU_ORTHOLOGUE AFUA_2G01950)-RELATED"/>
    <property type="match status" value="1"/>
</dbReference>
<feature type="signal peptide" evidence="4">
    <location>
        <begin position="1"/>
        <end position="18"/>
    </location>
</feature>